<feature type="compositionally biased region" description="Polar residues" evidence="7">
    <location>
        <begin position="1520"/>
        <end position="1533"/>
    </location>
</feature>
<dbReference type="FunFam" id="1.10.418.10:FF:000035">
    <property type="entry name" value="girdin isoform X1"/>
    <property type="match status" value="1"/>
</dbReference>
<evidence type="ECO:0000313" key="10">
    <source>
        <dbReference type="RefSeq" id="XP_027583999.1"/>
    </source>
</evidence>
<dbReference type="InterPro" id="IPR001715">
    <property type="entry name" value="CH_dom"/>
</dbReference>
<name>A0A6J2H891_9PASS</name>
<feature type="compositionally biased region" description="Polar residues" evidence="7">
    <location>
        <begin position="1016"/>
        <end position="1031"/>
    </location>
</feature>
<comment type="similarity">
    <text evidence="5">Belongs to the CCDC88 family.</text>
</comment>
<feature type="compositionally biased region" description="Basic and acidic residues" evidence="7">
    <location>
        <begin position="1597"/>
        <end position="1610"/>
    </location>
</feature>
<dbReference type="PROSITE" id="PS50021">
    <property type="entry name" value="CH"/>
    <property type="match status" value="1"/>
</dbReference>
<feature type="region of interest" description="Disordered" evidence="7">
    <location>
        <begin position="1679"/>
        <end position="1789"/>
    </location>
</feature>
<dbReference type="Pfam" id="PF19047">
    <property type="entry name" value="HOOK_N"/>
    <property type="match status" value="1"/>
</dbReference>
<dbReference type="PANTHER" id="PTHR18947:SF30">
    <property type="entry name" value="GIRDIN"/>
    <property type="match status" value="1"/>
</dbReference>
<gene>
    <name evidence="10" type="primary">CCDC88A</name>
</gene>
<dbReference type="Gene3D" id="1.10.418.10">
    <property type="entry name" value="Calponin-like domain"/>
    <property type="match status" value="1"/>
</dbReference>
<dbReference type="GO" id="GO:0005813">
    <property type="term" value="C:centrosome"/>
    <property type="evidence" value="ECO:0007669"/>
    <property type="project" value="TreeGrafter"/>
</dbReference>
<keyword evidence="2" id="KW-0963">Cytoplasm</keyword>
<dbReference type="CDD" id="cd22229">
    <property type="entry name" value="HkD_Girdin"/>
    <property type="match status" value="1"/>
</dbReference>
<protein>
    <submittedName>
        <fullName evidence="10">Girdin isoform X13</fullName>
    </submittedName>
</protein>
<evidence type="ECO:0000313" key="9">
    <source>
        <dbReference type="Proteomes" id="UP000504627"/>
    </source>
</evidence>
<feature type="region of interest" description="Disordered" evidence="7">
    <location>
        <begin position="1410"/>
        <end position="1618"/>
    </location>
</feature>
<dbReference type="GO" id="GO:0031122">
    <property type="term" value="P:cytoplasmic microtubule organization"/>
    <property type="evidence" value="ECO:0007669"/>
    <property type="project" value="TreeGrafter"/>
</dbReference>
<sequence>MENEIFTPLLEQFMSSPLVTWVKTFGPLAGGNGTNLEEYVALVDGVYLNEVMLQINPKSANQRINKKVNNDASLRIQNLSILVKQIKTYYQENLQQLIMMSLPNVLIIGKNPFSEPGTEEVKKLLLLLLGCAVQCQKKEEFIERIQGLDFDTRAAVAAHIQEVTHNQENVFDLQWMDVIVLTQEYVEPLLKNMALHLKRLIDERDEHSETIIELSEERDCLRFLPHASAAQSPCGSPGMKRTESRQHLSVELADAKAKIRRLRQELEEKTEQLLDCKQELEQMEAELKRLQQENMSLLSDARSARVYRDELDALREKAIRVDKLESEVGRYKERLHDIEFYKARVEELKEDNQVLLETKTMLEDQLEGTRARSDKLHELEKENLQLKAKLHDMEMERDMDRKKIEELMEENMTLEMAQKQSMDESLHLGWELEQINRTTELSEVPQKSLGHEVNELTSSRLLKLEMENQSLLKTVEELQSAVGSVEGSSSRILKMEKENQRLSKKLEELENEMSQEKQSLQNSQNLSKDLMKEKAQLEKTLEALKENSERQIKLLEQENEHLNQTVASLRQRSQISAEARMKEIEKENKILHESIKETSSKLNKMEFEKKQVRKELEHYKEKGERAEELENELHRLEKENELLQKKITNLKITCEKIEALEQENSDLETENRKLKKTLDSLKNLTFQLESLEKENAQLDEENLELRRTIESLKCTSIKVAQLQLENKELESEKEQLKKSLELMKASFKKTERLEVSYQGLDTENQRLQKALENSNKKIQQLESELQDLESENQTLQKNLEELKISSKRLEQLEKENKLLEQETSQLEKDKKQLEKENKRLRQQAEIKDSTLEENNVKISNLERENKSLFKEIVVYKESCLRLKELEKENKELVKRATIDKKTLVTLREDLVNEKLKTQQMNNDLEKLAHELEKIGLNKERLLEDEQSSDDSRYKLLESKLESTLKKSLEIKEEKIAALEARLEESTNLNQQLRQELKTVKKNYEALKQRQEEERMVQNSPPRSGEENQSVNKWEKENQETTRELLKVKDRLIEVERNNATLQAEKQALKTQLKQLETQNNNLQAQILALQRQSVSLQEQNTTLQTQNAKLQVENSTLNSQSTSLMNQNAQLLIQQSALENENEGVLKDREDLKGLYEALLKDHEKLEQLHERQAAEYESLIAKHGSLKAAHKNLEVEHKDLEDRYNQLLKQKVQLEELEKVLKAEQEKMLQQSEKHETVAAEYKKLRDENERLTHTYSQLVRENEVLQTDHKNLKTLLNNSKLEQTRLEAEFSKLKEQYQQLDITSTKLNNQCELLSQLKGNLEEENRHLLDQIQTLMLQNRTLLEQNMESKDLFHVEQRQYIDKLNELRRQKEKLEEKIMDQYKFYEPSPPRRRGNWITLKMRKLIKSKKDGNRERLKSVTLTPTRSESSEGFLQLPHQDSQDSSSVGSNSLEDGQTMGTKKSSNTTSYEDVSPQGISDDSSTGSRVHASRPASLDSGRTSTSNSNNNASLHEVKAGAVNSQSRPQSHSSGEFSLLHEHEAWSSSSSSPTQYLKGPTRSSPVPQLRTPEALESRGKPPKTGSPGSEVVTLQQFLEESNKRNSSEMKSASEENLLDEVMRSLSESAELAGRERLRKQPGAGCGIVRSLSVKTTVDFSDGRSLKPEQLVRPSLRKTDDLYFSSSPIKFPPGAQGKARAVKDKLQATVSQRQSRDCNPYATLPRASSVISTAEGTTRRTSIHDFLSKDSRPPVSVDPAAPAADRSAPPSSNVEAIPESRNSKSRSREQQSS</sequence>
<evidence type="ECO:0000256" key="5">
    <source>
        <dbReference type="ARBA" id="ARBA00061299"/>
    </source>
</evidence>
<evidence type="ECO:0000256" key="1">
    <source>
        <dbReference type="ARBA" id="ARBA00004496"/>
    </source>
</evidence>
<reference evidence="10" key="1">
    <citation type="submission" date="2025-08" db="UniProtKB">
        <authorList>
            <consortium name="RefSeq"/>
        </authorList>
    </citation>
    <scope>IDENTIFICATION</scope>
    <source>
        <tissue evidence="10">Muscle</tissue>
    </source>
</reference>
<dbReference type="PANTHER" id="PTHR18947">
    <property type="entry name" value="HOOK PROTEINS"/>
    <property type="match status" value="1"/>
</dbReference>
<evidence type="ECO:0000256" key="6">
    <source>
        <dbReference type="SAM" id="Coils"/>
    </source>
</evidence>
<organism evidence="9 10">
    <name type="scientific">Pipra filicauda</name>
    <name type="common">Wire-tailed manakin</name>
    <dbReference type="NCBI Taxonomy" id="649802"/>
    <lineage>
        <taxon>Eukaryota</taxon>
        <taxon>Metazoa</taxon>
        <taxon>Chordata</taxon>
        <taxon>Craniata</taxon>
        <taxon>Vertebrata</taxon>
        <taxon>Euteleostomi</taxon>
        <taxon>Archelosauria</taxon>
        <taxon>Archosauria</taxon>
        <taxon>Dinosauria</taxon>
        <taxon>Saurischia</taxon>
        <taxon>Theropoda</taxon>
        <taxon>Coelurosauria</taxon>
        <taxon>Aves</taxon>
        <taxon>Neognathae</taxon>
        <taxon>Neoaves</taxon>
        <taxon>Telluraves</taxon>
        <taxon>Australaves</taxon>
        <taxon>Passeriformes</taxon>
        <taxon>Pipridae</taxon>
        <taxon>Pipra</taxon>
    </lineage>
</organism>
<feature type="compositionally biased region" description="Polar residues" evidence="7">
    <location>
        <begin position="1725"/>
        <end position="1736"/>
    </location>
</feature>
<keyword evidence="4 6" id="KW-0175">Coiled coil</keyword>
<feature type="compositionally biased region" description="Polar residues" evidence="7">
    <location>
        <begin position="1448"/>
        <end position="1486"/>
    </location>
</feature>
<proteinExistence type="inferred from homology"/>
<feature type="compositionally biased region" description="Low complexity" evidence="7">
    <location>
        <begin position="1749"/>
        <end position="1768"/>
    </location>
</feature>
<feature type="compositionally biased region" description="Low complexity" evidence="7">
    <location>
        <begin position="1501"/>
        <end position="1511"/>
    </location>
</feature>
<evidence type="ECO:0000256" key="4">
    <source>
        <dbReference type="ARBA" id="ARBA00023054"/>
    </source>
</evidence>
<evidence type="ECO:0000256" key="3">
    <source>
        <dbReference type="ARBA" id="ARBA00022658"/>
    </source>
</evidence>
<evidence type="ECO:0000259" key="8">
    <source>
        <dbReference type="PROSITE" id="PS50021"/>
    </source>
</evidence>
<dbReference type="InterPro" id="IPR036872">
    <property type="entry name" value="CH_dom_sf"/>
</dbReference>
<feature type="compositionally biased region" description="Basic and acidic residues" evidence="7">
    <location>
        <begin position="1738"/>
        <end position="1748"/>
    </location>
</feature>
<dbReference type="CTD" id="55704"/>
<feature type="domain" description="Calponin-homology (CH)" evidence="8">
    <location>
        <begin position="12"/>
        <end position="132"/>
    </location>
</feature>
<dbReference type="GO" id="GO:0051959">
    <property type="term" value="F:dynein light intermediate chain binding"/>
    <property type="evidence" value="ECO:0007669"/>
    <property type="project" value="TreeGrafter"/>
</dbReference>
<comment type="subcellular location">
    <subcellularLocation>
        <location evidence="1">Cytoplasm</location>
    </subcellularLocation>
</comment>
<evidence type="ECO:0000256" key="7">
    <source>
        <dbReference type="SAM" id="MobiDB-lite"/>
    </source>
</evidence>
<dbReference type="GO" id="GO:0008017">
    <property type="term" value="F:microtubule binding"/>
    <property type="evidence" value="ECO:0007669"/>
    <property type="project" value="TreeGrafter"/>
</dbReference>
<dbReference type="GO" id="GO:0005737">
    <property type="term" value="C:cytoplasm"/>
    <property type="evidence" value="ECO:0007669"/>
    <property type="project" value="UniProtKB-SubCell"/>
</dbReference>
<dbReference type="GO" id="GO:0005085">
    <property type="term" value="F:guanyl-nucleotide exchange factor activity"/>
    <property type="evidence" value="ECO:0007669"/>
    <property type="project" value="UniProtKB-KW"/>
</dbReference>
<dbReference type="GO" id="GO:0007165">
    <property type="term" value="P:signal transduction"/>
    <property type="evidence" value="ECO:0007669"/>
    <property type="project" value="UniProtKB-ARBA"/>
</dbReference>
<feature type="coiled-coil region" evidence="6">
    <location>
        <begin position="245"/>
        <end position="424"/>
    </location>
</feature>
<feature type="region of interest" description="Disordered" evidence="7">
    <location>
        <begin position="1008"/>
        <end position="1040"/>
    </location>
</feature>
<feature type="compositionally biased region" description="Basic and acidic residues" evidence="7">
    <location>
        <begin position="1410"/>
        <end position="1419"/>
    </location>
</feature>
<dbReference type="InterPro" id="IPR043936">
    <property type="entry name" value="HOOK_N"/>
</dbReference>
<dbReference type="GO" id="GO:0030705">
    <property type="term" value="P:cytoskeleton-dependent intracellular transport"/>
    <property type="evidence" value="ECO:0007669"/>
    <property type="project" value="InterPro"/>
</dbReference>
<keyword evidence="9" id="KW-1185">Reference proteome</keyword>
<dbReference type="Proteomes" id="UP000504627">
    <property type="component" value="Unplaced"/>
</dbReference>
<feature type="compositionally biased region" description="Polar residues" evidence="7">
    <location>
        <begin position="1421"/>
        <end position="1433"/>
    </location>
</feature>
<feature type="coiled-coil region" evidence="6">
    <location>
        <begin position="1149"/>
        <end position="1386"/>
    </location>
</feature>
<accession>A0A6J2H891</accession>
<dbReference type="RefSeq" id="XP_027583999.1">
    <property type="nucleotide sequence ID" value="XM_027728198.2"/>
</dbReference>
<dbReference type="GeneID" id="113991678"/>
<evidence type="ECO:0000256" key="2">
    <source>
        <dbReference type="ARBA" id="ARBA00022490"/>
    </source>
</evidence>
<keyword evidence="3" id="KW-0344">Guanine-nucleotide releasing factor</keyword>
<dbReference type="SUPFAM" id="SSF116907">
    <property type="entry name" value="Hook domain"/>
    <property type="match status" value="1"/>
</dbReference>